<evidence type="ECO:0000313" key="2">
    <source>
        <dbReference type="Proteomes" id="UP000198145"/>
    </source>
</evidence>
<comment type="caution">
    <text evidence="1">The sequence shown here is derived from an EMBL/GenBank/DDBJ whole genome shotgun (WGS) entry which is preliminary data.</text>
</comment>
<dbReference type="EMBL" id="NJBA01000005">
    <property type="protein sequence ID" value="OWP50062.1"/>
    <property type="molecule type" value="Genomic_DNA"/>
</dbReference>
<accession>A0A246FBB7</accession>
<name>A0A246FBB7_PSENT</name>
<reference evidence="1 2" key="1">
    <citation type="submission" date="2017-06" db="EMBL/GenBank/DDBJ databases">
        <title>Draft genome of Pseudomonas nitroreducens DF05.</title>
        <authorList>
            <person name="Iyer R."/>
        </authorList>
    </citation>
    <scope>NUCLEOTIDE SEQUENCE [LARGE SCALE GENOMIC DNA]</scope>
    <source>
        <strain evidence="1 2">DF05</strain>
    </source>
</reference>
<evidence type="ECO:0000313" key="1">
    <source>
        <dbReference type="EMBL" id="OWP50062.1"/>
    </source>
</evidence>
<protein>
    <submittedName>
        <fullName evidence="1">Uncharacterized protein</fullName>
    </submittedName>
</protein>
<sequence length="84" mass="9225">MAPLYSKGSYEVFTPGGVGRHIGVLRNGRVELHNSPDRFRVYANHLCVELNGQDLGQCIGEIDALGSARWLDGRAMFRLAPSPL</sequence>
<organism evidence="1 2">
    <name type="scientific">Pseudomonas nitroreducens</name>
    <dbReference type="NCBI Taxonomy" id="46680"/>
    <lineage>
        <taxon>Bacteria</taxon>
        <taxon>Pseudomonadati</taxon>
        <taxon>Pseudomonadota</taxon>
        <taxon>Gammaproteobacteria</taxon>
        <taxon>Pseudomonadales</taxon>
        <taxon>Pseudomonadaceae</taxon>
        <taxon>Pseudomonas</taxon>
    </lineage>
</organism>
<dbReference type="Proteomes" id="UP000198145">
    <property type="component" value="Unassembled WGS sequence"/>
</dbReference>
<dbReference type="AlphaFoldDB" id="A0A246FBB7"/>
<proteinExistence type="predicted"/>
<dbReference type="RefSeq" id="WP_088418898.1">
    <property type="nucleotide sequence ID" value="NZ_NJBA01000005.1"/>
</dbReference>
<gene>
    <name evidence="1" type="ORF">CEG18_16635</name>
</gene>